<proteinExistence type="predicted"/>
<evidence type="ECO:0000313" key="2">
    <source>
        <dbReference type="Proteomes" id="UP001596047"/>
    </source>
</evidence>
<reference evidence="2" key="1">
    <citation type="journal article" date="2019" name="Int. J. Syst. Evol. Microbiol.">
        <title>The Global Catalogue of Microorganisms (GCM) 10K type strain sequencing project: providing services to taxonomists for standard genome sequencing and annotation.</title>
        <authorList>
            <consortium name="The Broad Institute Genomics Platform"/>
            <consortium name="The Broad Institute Genome Sequencing Center for Infectious Disease"/>
            <person name="Wu L."/>
            <person name="Ma J."/>
        </authorList>
    </citation>
    <scope>NUCLEOTIDE SEQUENCE [LARGE SCALE GENOMIC DNA]</scope>
    <source>
        <strain evidence="2">CGMCC 1.3240</strain>
    </source>
</reference>
<comment type="caution">
    <text evidence="1">The sequence shown here is derived from an EMBL/GenBank/DDBJ whole genome shotgun (WGS) entry which is preliminary data.</text>
</comment>
<dbReference type="Proteomes" id="UP001596047">
    <property type="component" value="Unassembled WGS sequence"/>
</dbReference>
<dbReference type="RefSeq" id="WP_379190595.1">
    <property type="nucleotide sequence ID" value="NZ_JBHSOW010000085.1"/>
</dbReference>
<protein>
    <submittedName>
        <fullName evidence="1">Uncharacterized protein</fullName>
    </submittedName>
</protein>
<keyword evidence="2" id="KW-1185">Reference proteome</keyword>
<dbReference type="EMBL" id="JBHSOW010000085">
    <property type="protein sequence ID" value="MFC5651960.1"/>
    <property type="molecule type" value="Genomic_DNA"/>
</dbReference>
<evidence type="ECO:0000313" key="1">
    <source>
        <dbReference type="EMBL" id="MFC5651960.1"/>
    </source>
</evidence>
<accession>A0ABW0W1C7</accession>
<organism evidence="1 2">
    <name type="scientific">Paenibacillus solisilvae</name>
    <dbReference type="NCBI Taxonomy" id="2486751"/>
    <lineage>
        <taxon>Bacteria</taxon>
        <taxon>Bacillati</taxon>
        <taxon>Bacillota</taxon>
        <taxon>Bacilli</taxon>
        <taxon>Bacillales</taxon>
        <taxon>Paenibacillaceae</taxon>
        <taxon>Paenibacillus</taxon>
    </lineage>
</organism>
<sequence>MNNSKSDPVTVITCSRGKGLVFSFFRERTRFINILHQRYRYTSYTSYPIIRLNFCHAIIGMYRNVSLGHDETERRCCVLGP</sequence>
<name>A0ABW0W1C7_9BACL</name>
<gene>
    <name evidence="1" type="ORF">ACFPYJ_23135</name>
</gene>